<dbReference type="AlphaFoldDB" id="A0A1G2EZI6"/>
<keyword evidence="1" id="KW-0472">Membrane</keyword>
<name>A0A1G2EZI6_9BACT</name>
<protein>
    <submittedName>
        <fullName evidence="2">Uncharacterized protein</fullName>
    </submittedName>
</protein>
<sequence length="173" mass="19890">MLGTAVFAFVCAAMCFSRYNTLKNEGSKTDYDTGGGILAMIGMIFVLLAFIFTGAEYYYQLSDIENIKKFQEIESVYKKKADDLSAEFAGYLAQKYPEHEKKIFDKIGPENVQIYLVKYPEIRASETIMKLVEHINKLQSDVYDQQVKMAGARKSIRLRLRNPWILNFVLPKE</sequence>
<evidence type="ECO:0000313" key="3">
    <source>
        <dbReference type="Proteomes" id="UP000178428"/>
    </source>
</evidence>
<organism evidence="2 3">
    <name type="scientific">Candidatus Niyogibacteria bacterium RIFCSPLOWO2_02_FULL_45_13</name>
    <dbReference type="NCBI Taxonomy" id="1801725"/>
    <lineage>
        <taxon>Bacteria</taxon>
        <taxon>Candidatus Niyogiibacteriota</taxon>
    </lineage>
</organism>
<evidence type="ECO:0000313" key="2">
    <source>
        <dbReference type="EMBL" id="OGZ31244.1"/>
    </source>
</evidence>
<reference evidence="2 3" key="1">
    <citation type="journal article" date="2016" name="Nat. Commun.">
        <title>Thousands of microbial genomes shed light on interconnected biogeochemical processes in an aquifer system.</title>
        <authorList>
            <person name="Anantharaman K."/>
            <person name="Brown C.T."/>
            <person name="Hug L.A."/>
            <person name="Sharon I."/>
            <person name="Castelle C.J."/>
            <person name="Probst A.J."/>
            <person name="Thomas B.C."/>
            <person name="Singh A."/>
            <person name="Wilkins M.J."/>
            <person name="Karaoz U."/>
            <person name="Brodie E.L."/>
            <person name="Williams K.H."/>
            <person name="Hubbard S.S."/>
            <person name="Banfield J.F."/>
        </authorList>
    </citation>
    <scope>NUCLEOTIDE SEQUENCE [LARGE SCALE GENOMIC DNA]</scope>
</reference>
<dbReference type="STRING" id="1801725.A3J00_01725"/>
<dbReference type="EMBL" id="MHMR01000007">
    <property type="protein sequence ID" value="OGZ31244.1"/>
    <property type="molecule type" value="Genomic_DNA"/>
</dbReference>
<accession>A0A1G2EZI6</accession>
<keyword evidence="1" id="KW-1133">Transmembrane helix</keyword>
<gene>
    <name evidence="2" type="ORF">A3J00_01725</name>
</gene>
<evidence type="ECO:0000256" key="1">
    <source>
        <dbReference type="SAM" id="Phobius"/>
    </source>
</evidence>
<dbReference type="Proteomes" id="UP000178428">
    <property type="component" value="Unassembled WGS sequence"/>
</dbReference>
<feature type="transmembrane region" description="Helical" evidence="1">
    <location>
        <begin position="33"/>
        <end position="59"/>
    </location>
</feature>
<keyword evidence="1" id="KW-0812">Transmembrane</keyword>
<comment type="caution">
    <text evidence="2">The sequence shown here is derived from an EMBL/GenBank/DDBJ whole genome shotgun (WGS) entry which is preliminary data.</text>
</comment>
<proteinExistence type="predicted"/>